<name>A0A5B8S7U6_9SPHN</name>
<dbReference type="EMBL" id="CP042345">
    <property type="protein sequence ID" value="QEA16535.1"/>
    <property type="molecule type" value="Genomic_DNA"/>
</dbReference>
<sequence length="111" mass="11889">MTLTPQTATNRIIRELCESETELDRTLARSASLLATIAQSRVDAGASFADGQVAIMRLVRSISSLTDARADLARTHGELRRIGEERADVILPHESTGSLEAIDSDLAAQAA</sequence>
<organism evidence="1 2">
    <name type="scientific">Novosphingobium ginsenosidimutans</name>
    <dbReference type="NCBI Taxonomy" id="1176536"/>
    <lineage>
        <taxon>Bacteria</taxon>
        <taxon>Pseudomonadati</taxon>
        <taxon>Pseudomonadota</taxon>
        <taxon>Alphaproteobacteria</taxon>
        <taxon>Sphingomonadales</taxon>
        <taxon>Sphingomonadaceae</taxon>
        <taxon>Novosphingobium</taxon>
    </lineage>
</organism>
<protein>
    <recommendedName>
        <fullName evidence="3">Chemotaxis protein</fullName>
    </recommendedName>
</protein>
<dbReference type="KEGG" id="ngf:FRF71_10555"/>
<dbReference type="AlphaFoldDB" id="A0A5B8S7U6"/>
<gene>
    <name evidence="1" type="ORF">FRF71_10555</name>
</gene>
<dbReference type="OrthoDB" id="7408536at2"/>
<evidence type="ECO:0000313" key="1">
    <source>
        <dbReference type="EMBL" id="QEA16535.1"/>
    </source>
</evidence>
<proteinExistence type="predicted"/>
<evidence type="ECO:0008006" key="3">
    <source>
        <dbReference type="Google" id="ProtNLM"/>
    </source>
</evidence>
<keyword evidence="2" id="KW-1185">Reference proteome</keyword>
<dbReference type="RefSeq" id="WP_147090614.1">
    <property type="nucleotide sequence ID" value="NZ_BAABJD010000005.1"/>
</dbReference>
<dbReference type="Proteomes" id="UP000321172">
    <property type="component" value="Chromosome"/>
</dbReference>
<evidence type="ECO:0000313" key="2">
    <source>
        <dbReference type="Proteomes" id="UP000321172"/>
    </source>
</evidence>
<reference evidence="1 2" key="1">
    <citation type="journal article" date="2013" name="J. Microbiol. Biotechnol.">
        <title>Novosphingobium ginsenosidimutans sp. nov., with the ability to convert ginsenoside.</title>
        <authorList>
            <person name="Kim J.K."/>
            <person name="He D."/>
            <person name="Liu Q.M."/>
            <person name="Park H.Y."/>
            <person name="Jung M.S."/>
            <person name="Yoon M.H."/>
            <person name="Kim S.C."/>
            <person name="Im W.T."/>
        </authorList>
    </citation>
    <scope>NUCLEOTIDE SEQUENCE [LARGE SCALE GENOMIC DNA]</scope>
    <source>
        <strain evidence="1 2">FW-6</strain>
    </source>
</reference>
<accession>A0A5B8S7U6</accession>